<organism evidence="3 4">
    <name type="scientific">Crossiella equi</name>
    <dbReference type="NCBI Taxonomy" id="130796"/>
    <lineage>
        <taxon>Bacteria</taxon>
        <taxon>Bacillati</taxon>
        <taxon>Actinomycetota</taxon>
        <taxon>Actinomycetes</taxon>
        <taxon>Pseudonocardiales</taxon>
        <taxon>Pseudonocardiaceae</taxon>
        <taxon>Crossiella</taxon>
    </lineage>
</organism>
<name>A0ABS5AC34_9PSEU</name>
<reference evidence="3 4" key="1">
    <citation type="submission" date="2021-03" db="EMBL/GenBank/DDBJ databases">
        <title>Sequencing the genomes of 1000 actinobacteria strains.</title>
        <authorList>
            <person name="Klenk H.-P."/>
        </authorList>
    </citation>
    <scope>NUCLEOTIDE SEQUENCE [LARGE SCALE GENOMIC DNA]</scope>
    <source>
        <strain evidence="3 4">DSM 44580</strain>
    </source>
</reference>
<dbReference type="InterPro" id="IPR001107">
    <property type="entry name" value="Band_7"/>
</dbReference>
<keyword evidence="4" id="KW-1185">Reference proteome</keyword>
<evidence type="ECO:0000313" key="3">
    <source>
        <dbReference type="EMBL" id="MBP2474134.1"/>
    </source>
</evidence>
<evidence type="ECO:0000313" key="4">
    <source>
        <dbReference type="Proteomes" id="UP001519363"/>
    </source>
</evidence>
<sequence>MTTSTPVKSLGTGVHEKPPFTLPGLPTAAVGIVVLLASAGGIAYGVSQRSVPLIVTPALLLLATVVFLRGLIMVSPGETKVLQFLGRYTGTLRQSGLSWVNPFTERTPVSIRIRNHESSALKVNDADGNPIEIAAVVVWQVEDTAKAVFDVDNFVAFVGIQTETAIRHIATSYPYDNHGDTGLSLRENAEEITEKLSAEISERIASAGVHVIESRITHLAYAPEIAHAMLQRQQASAVVAARQRIVEGAVGMVELALERLAEHDVVELDEERKAAMVSNLLVVLCGDRATQPVVNAGSLYH</sequence>
<dbReference type="SUPFAM" id="SSF117892">
    <property type="entry name" value="Band 7/SPFH domain"/>
    <property type="match status" value="1"/>
</dbReference>
<dbReference type="CDD" id="cd03402">
    <property type="entry name" value="SPFH_like_u2"/>
    <property type="match status" value="1"/>
</dbReference>
<evidence type="ECO:0000256" key="1">
    <source>
        <dbReference type="SAM" id="Phobius"/>
    </source>
</evidence>
<keyword evidence="1" id="KW-0812">Transmembrane</keyword>
<feature type="domain" description="Band 7" evidence="2">
    <location>
        <begin position="69"/>
        <end position="233"/>
    </location>
</feature>
<dbReference type="GO" id="GO:0006508">
    <property type="term" value="P:proteolysis"/>
    <property type="evidence" value="ECO:0007669"/>
    <property type="project" value="UniProtKB-KW"/>
</dbReference>
<dbReference type="Pfam" id="PF01145">
    <property type="entry name" value="Band_7"/>
    <property type="match status" value="1"/>
</dbReference>
<dbReference type="Proteomes" id="UP001519363">
    <property type="component" value="Unassembled WGS sequence"/>
</dbReference>
<dbReference type="SMART" id="SM00244">
    <property type="entry name" value="PHB"/>
    <property type="match status" value="1"/>
</dbReference>
<dbReference type="RefSeq" id="WP_086789816.1">
    <property type="nucleotide sequence ID" value="NZ_JAGIOO010000001.1"/>
</dbReference>
<keyword evidence="3" id="KW-0645">Protease</keyword>
<proteinExistence type="predicted"/>
<dbReference type="PANTHER" id="PTHR43446:SF1">
    <property type="entry name" value="BAND 7 DOMAIN-CONTAINING PROTEIN"/>
    <property type="match status" value="1"/>
</dbReference>
<feature type="transmembrane region" description="Helical" evidence="1">
    <location>
        <begin position="20"/>
        <end position="44"/>
    </location>
</feature>
<gene>
    <name evidence="3" type="ORF">JOF53_003006</name>
</gene>
<dbReference type="InterPro" id="IPR036013">
    <property type="entry name" value="Band_7/SPFH_dom_sf"/>
</dbReference>
<evidence type="ECO:0000259" key="2">
    <source>
        <dbReference type="SMART" id="SM00244"/>
    </source>
</evidence>
<feature type="transmembrane region" description="Helical" evidence="1">
    <location>
        <begin position="51"/>
        <end position="72"/>
    </location>
</feature>
<dbReference type="PANTHER" id="PTHR43446">
    <property type="entry name" value="MEMBRANE PROTEIN-RELATED"/>
    <property type="match status" value="1"/>
</dbReference>
<dbReference type="GO" id="GO:0008233">
    <property type="term" value="F:peptidase activity"/>
    <property type="evidence" value="ECO:0007669"/>
    <property type="project" value="UniProtKB-KW"/>
</dbReference>
<keyword evidence="3" id="KW-0378">Hydrolase</keyword>
<dbReference type="Gene3D" id="3.30.479.30">
    <property type="entry name" value="Band 7 domain"/>
    <property type="match status" value="1"/>
</dbReference>
<keyword evidence="1" id="KW-0472">Membrane</keyword>
<protein>
    <submittedName>
        <fullName evidence="3">Regulator of protease activity HflC (Stomatin/prohibitin superfamily)</fullName>
    </submittedName>
</protein>
<keyword evidence="1" id="KW-1133">Transmembrane helix</keyword>
<accession>A0ABS5AC34</accession>
<comment type="caution">
    <text evidence="3">The sequence shown here is derived from an EMBL/GenBank/DDBJ whole genome shotgun (WGS) entry which is preliminary data.</text>
</comment>
<dbReference type="EMBL" id="JAGIOO010000001">
    <property type="protein sequence ID" value="MBP2474134.1"/>
    <property type="molecule type" value="Genomic_DNA"/>
</dbReference>